<keyword evidence="3" id="KW-1185">Reference proteome</keyword>
<sequence length="213" mass="23640">MIVKVMVMVMVMMIAINAADTNEVFDPCSDAMVQKFDGFTFGLAFSDKDSFFSNQVQLSPCDSRLALSQKAQLAVFRPQVDEISLLTINSSPSGPVCNKGYMVAFAGRKHAARSFPVMISDNNTIITSFTLVNSLSILVAFPPCHFLRCNSIIDIRKVLCLRSLNSRRVLFKTCIGRNLDANHAPRTLFASMVKTVHYQCQSVRVTEVLMTVI</sequence>
<evidence type="ECO:0000313" key="2">
    <source>
        <dbReference type="EMBL" id="KAJ7001157.1"/>
    </source>
</evidence>
<evidence type="ECO:0008006" key="4">
    <source>
        <dbReference type="Google" id="ProtNLM"/>
    </source>
</evidence>
<keyword evidence="1" id="KW-0732">Signal</keyword>
<proteinExistence type="predicted"/>
<accession>A0AAD6R2X3</accession>
<dbReference type="EMBL" id="JAQIZT010000004">
    <property type="protein sequence ID" value="KAJ7001157.1"/>
    <property type="molecule type" value="Genomic_DNA"/>
</dbReference>
<dbReference type="Proteomes" id="UP001164929">
    <property type="component" value="Chromosome 4"/>
</dbReference>
<reference evidence="2 3" key="1">
    <citation type="journal article" date="2023" name="Mol. Ecol. Resour.">
        <title>Chromosome-level genome assembly of a triploid poplar Populus alba 'Berolinensis'.</title>
        <authorList>
            <person name="Chen S."/>
            <person name="Yu Y."/>
            <person name="Wang X."/>
            <person name="Wang S."/>
            <person name="Zhang T."/>
            <person name="Zhou Y."/>
            <person name="He R."/>
            <person name="Meng N."/>
            <person name="Wang Y."/>
            <person name="Liu W."/>
            <person name="Liu Z."/>
            <person name="Liu J."/>
            <person name="Guo Q."/>
            <person name="Huang H."/>
            <person name="Sederoff R.R."/>
            <person name="Wang G."/>
            <person name="Qu G."/>
            <person name="Chen S."/>
        </authorList>
    </citation>
    <scope>NUCLEOTIDE SEQUENCE [LARGE SCALE GENOMIC DNA]</scope>
    <source>
        <strain evidence="2">SC-2020</strain>
    </source>
</reference>
<comment type="caution">
    <text evidence="2">The sequence shown here is derived from an EMBL/GenBank/DDBJ whole genome shotgun (WGS) entry which is preliminary data.</text>
</comment>
<organism evidence="2 3">
    <name type="scientific">Populus alba x Populus x berolinensis</name>
    <dbReference type="NCBI Taxonomy" id="444605"/>
    <lineage>
        <taxon>Eukaryota</taxon>
        <taxon>Viridiplantae</taxon>
        <taxon>Streptophyta</taxon>
        <taxon>Embryophyta</taxon>
        <taxon>Tracheophyta</taxon>
        <taxon>Spermatophyta</taxon>
        <taxon>Magnoliopsida</taxon>
        <taxon>eudicotyledons</taxon>
        <taxon>Gunneridae</taxon>
        <taxon>Pentapetalae</taxon>
        <taxon>rosids</taxon>
        <taxon>fabids</taxon>
        <taxon>Malpighiales</taxon>
        <taxon>Salicaceae</taxon>
        <taxon>Saliceae</taxon>
        <taxon>Populus</taxon>
    </lineage>
</organism>
<gene>
    <name evidence="2" type="ORF">NC653_011557</name>
</gene>
<evidence type="ECO:0000313" key="3">
    <source>
        <dbReference type="Proteomes" id="UP001164929"/>
    </source>
</evidence>
<dbReference type="AlphaFoldDB" id="A0AAD6R2X3"/>
<name>A0AAD6R2X3_9ROSI</name>
<protein>
    <recommendedName>
        <fullName evidence="4">ZP domain-containing protein</fullName>
    </recommendedName>
</protein>
<evidence type="ECO:0000256" key="1">
    <source>
        <dbReference type="SAM" id="SignalP"/>
    </source>
</evidence>
<feature type="chain" id="PRO_5042092449" description="ZP domain-containing protein" evidence="1">
    <location>
        <begin position="19"/>
        <end position="213"/>
    </location>
</feature>
<feature type="signal peptide" evidence="1">
    <location>
        <begin position="1"/>
        <end position="18"/>
    </location>
</feature>